<dbReference type="PANTHER" id="PTHR37610">
    <property type="entry name" value="CCHC-TYPE DOMAIN-CONTAINING PROTEIN"/>
    <property type="match status" value="1"/>
</dbReference>
<name>A0AAW2Y838_9LAMI</name>
<comment type="caution">
    <text evidence="3">The sequence shown here is derived from an EMBL/GenBank/DDBJ whole genome shotgun (WGS) entry which is preliminary data.</text>
</comment>
<dbReference type="AlphaFoldDB" id="A0AAW2Y838"/>
<feature type="region of interest" description="Disordered" evidence="1">
    <location>
        <begin position="1"/>
        <end position="23"/>
    </location>
</feature>
<evidence type="ECO:0000313" key="3">
    <source>
        <dbReference type="EMBL" id="KAL0461903.1"/>
    </source>
</evidence>
<sequence>MATTEGENRGSVTAAASGERRDPEQTEFLQLHVGDHPGMVLVSAPFDGTDFLAWRRSVVIALRTKMKLRFIDRRYTMPDKTSDTYDTWIRVDSMVTSWILNAISKKISKAFLYTKSSKQLWLDLEERDGENNRPLVYQLQRAIASIT</sequence>
<gene>
    <name evidence="3" type="ORF">Slati_0077900</name>
</gene>
<dbReference type="EMBL" id="JACGWN010000001">
    <property type="protein sequence ID" value="KAL0461903.1"/>
    <property type="molecule type" value="Genomic_DNA"/>
</dbReference>
<dbReference type="InterPro" id="IPR029472">
    <property type="entry name" value="Copia-like_N"/>
</dbReference>
<reference evidence="3" key="2">
    <citation type="journal article" date="2024" name="Plant">
        <title>Genomic evolution and insights into agronomic trait innovations of Sesamum species.</title>
        <authorList>
            <person name="Miao H."/>
            <person name="Wang L."/>
            <person name="Qu L."/>
            <person name="Liu H."/>
            <person name="Sun Y."/>
            <person name="Le M."/>
            <person name="Wang Q."/>
            <person name="Wei S."/>
            <person name="Zheng Y."/>
            <person name="Lin W."/>
            <person name="Duan Y."/>
            <person name="Cao H."/>
            <person name="Xiong S."/>
            <person name="Wang X."/>
            <person name="Wei L."/>
            <person name="Li C."/>
            <person name="Ma Q."/>
            <person name="Ju M."/>
            <person name="Zhao R."/>
            <person name="Li G."/>
            <person name="Mu C."/>
            <person name="Tian Q."/>
            <person name="Mei H."/>
            <person name="Zhang T."/>
            <person name="Gao T."/>
            <person name="Zhang H."/>
        </authorList>
    </citation>
    <scope>NUCLEOTIDE SEQUENCE</scope>
    <source>
        <strain evidence="3">KEN1</strain>
    </source>
</reference>
<protein>
    <recommendedName>
        <fullName evidence="2">Retrotransposon Copia-like N-terminal domain-containing protein</fullName>
    </recommendedName>
</protein>
<reference evidence="3" key="1">
    <citation type="submission" date="2020-06" db="EMBL/GenBank/DDBJ databases">
        <authorList>
            <person name="Li T."/>
            <person name="Hu X."/>
            <person name="Zhang T."/>
            <person name="Song X."/>
            <person name="Zhang H."/>
            <person name="Dai N."/>
            <person name="Sheng W."/>
            <person name="Hou X."/>
            <person name="Wei L."/>
        </authorList>
    </citation>
    <scope>NUCLEOTIDE SEQUENCE</scope>
    <source>
        <strain evidence="3">KEN1</strain>
        <tissue evidence="3">Leaf</tissue>
    </source>
</reference>
<dbReference type="Pfam" id="PF14244">
    <property type="entry name" value="Retrotran_gag_3"/>
    <property type="match status" value="1"/>
</dbReference>
<evidence type="ECO:0000256" key="1">
    <source>
        <dbReference type="SAM" id="MobiDB-lite"/>
    </source>
</evidence>
<proteinExistence type="predicted"/>
<feature type="domain" description="Retrotransposon Copia-like N-terminal" evidence="2">
    <location>
        <begin position="32"/>
        <end position="72"/>
    </location>
</feature>
<organism evidence="3">
    <name type="scientific">Sesamum latifolium</name>
    <dbReference type="NCBI Taxonomy" id="2727402"/>
    <lineage>
        <taxon>Eukaryota</taxon>
        <taxon>Viridiplantae</taxon>
        <taxon>Streptophyta</taxon>
        <taxon>Embryophyta</taxon>
        <taxon>Tracheophyta</taxon>
        <taxon>Spermatophyta</taxon>
        <taxon>Magnoliopsida</taxon>
        <taxon>eudicotyledons</taxon>
        <taxon>Gunneridae</taxon>
        <taxon>Pentapetalae</taxon>
        <taxon>asterids</taxon>
        <taxon>lamiids</taxon>
        <taxon>Lamiales</taxon>
        <taxon>Pedaliaceae</taxon>
        <taxon>Sesamum</taxon>
    </lineage>
</organism>
<accession>A0AAW2Y838</accession>
<evidence type="ECO:0000259" key="2">
    <source>
        <dbReference type="Pfam" id="PF14244"/>
    </source>
</evidence>
<dbReference type="PANTHER" id="PTHR37610:SF40">
    <property type="entry name" value="OS01G0909600 PROTEIN"/>
    <property type="match status" value="1"/>
</dbReference>